<keyword evidence="5" id="KW-1185">Reference proteome</keyword>
<keyword evidence="1 4" id="KW-0436">Ligase</keyword>
<evidence type="ECO:0000259" key="2">
    <source>
        <dbReference type="Pfam" id="PF00501"/>
    </source>
</evidence>
<dbReference type="InterPro" id="IPR025110">
    <property type="entry name" value="AMP-bd_C"/>
</dbReference>
<accession>A0ABU8MFT6</accession>
<dbReference type="Gene3D" id="3.40.50.12820">
    <property type="match status" value="1"/>
</dbReference>
<dbReference type="Pfam" id="PF00501">
    <property type="entry name" value="AMP-binding"/>
    <property type="match status" value="1"/>
</dbReference>
<gene>
    <name evidence="4" type="ORF">WCD74_00370</name>
</gene>
<proteinExistence type="predicted"/>
<dbReference type="EMBL" id="JBBEGN010000001">
    <property type="protein sequence ID" value="MEJ2866195.1"/>
    <property type="molecule type" value="Genomic_DNA"/>
</dbReference>
<dbReference type="SUPFAM" id="SSF56801">
    <property type="entry name" value="Acetyl-CoA synthetase-like"/>
    <property type="match status" value="1"/>
</dbReference>
<dbReference type="Gene3D" id="3.40.50.980">
    <property type="match status" value="1"/>
</dbReference>
<organism evidence="4 5">
    <name type="scientific">Actinomycetospora aurantiaca</name>
    <dbReference type="NCBI Taxonomy" id="3129233"/>
    <lineage>
        <taxon>Bacteria</taxon>
        <taxon>Bacillati</taxon>
        <taxon>Actinomycetota</taxon>
        <taxon>Actinomycetes</taxon>
        <taxon>Pseudonocardiales</taxon>
        <taxon>Pseudonocardiaceae</taxon>
        <taxon>Actinomycetospora</taxon>
    </lineage>
</organism>
<comment type="caution">
    <text evidence="4">The sequence shown here is derived from an EMBL/GenBank/DDBJ whole genome shotgun (WGS) entry which is preliminary data.</text>
</comment>
<evidence type="ECO:0000313" key="5">
    <source>
        <dbReference type="Proteomes" id="UP001385809"/>
    </source>
</evidence>
<feature type="domain" description="AMP-dependent synthetase/ligase" evidence="2">
    <location>
        <begin position="47"/>
        <end position="408"/>
    </location>
</feature>
<protein>
    <submittedName>
        <fullName evidence="4">Benzoate-CoA ligase family protein</fullName>
    </submittedName>
</protein>
<evidence type="ECO:0000313" key="4">
    <source>
        <dbReference type="EMBL" id="MEJ2866195.1"/>
    </source>
</evidence>
<dbReference type="RefSeq" id="WP_337692822.1">
    <property type="nucleotide sequence ID" value="NZ_JBBEGN010000001.1"/>
</dbReference>
<dbReference type="Gene3D" id="2.30.38.10">
    <property type="entry name" value="Luciferase, Domain 3"/>
    <property type="match status" value="1"/>
</dbReference>
<dbReference type="Gene3D" id="3.30.300.30">
    <property type="match status" value="1"/>
</dbReference>
<evidence type="ECO:0000256" key="1">
    <source>
        <dbReference type="ARBA" id="ARBA00022598"/>
    </source>
</evidence>
<dbReference type="NCBIfam" id="TIGR02262">
    <property type="entry name" value="benz_CoA_lig"/>
    <property type="match status" value="1"/>
</dbReference>
<dbReference type="Pfam" id="PF13193">
    <property type="entry name" value="AMP-binding_C"/>
    <property type="match status" value="1"/>
</dbReference>
<reference evidence="4 5" key="1">
    <citation type="submission" date="2024-03" db="EMBL/GenBank/DDBJ databases">
        <title>Actinomycetospora sp. OC33-EN08, a novel actinomycete isolated from wild orchid (Aerides multiflora).</title>
        <authorList>
            <person name="Suriyachadkun C."/>
        </authorList>
    </citation>
    <scope>NUCLEOTIDE SEQUENCE [LARGE SCALE GENOMIC DNA]</scope>
    <source>
        <strain evidence="4 5">OC33-EN08</strain>
    </source>
</reference>
<dbReference type="PANTHER" id="PTHR43352">
    <property type="entry name" value="ACETYL-COA SYNTHETASE"/>
    <property type="match status" value="1"/>
</dbReference>
<feature type="domain" description="AMP-binding enzyme C-terminal" evidence="3">
    <location>
        <begin position="458"/>
        <end position="533"/>
    </location>
</feature>
<dbReference type="PANTHER" id="PTHR43352:SF1">
    <property type="entry name" value="ANTHRANILATE--COA LIGASE"/>
    <property type="match status" value="1"/>
</dbReference>
<dbReference type="InterPro" id="IPR045851">
    <property type="entry name" value="AMP-bd_C_sf"/>
</dbReference>
<name>A0ABU8MFT6_9PSEU</name>
<dbReference type="Proteomes" id="UP001385809">
    <property type="component" value="Unassembled WGS sequence"/>
</dbReference>
<sequence length="555" mass="59329">MLSHHQQFNASHYLLDRHLPDGGSRVAIRALTPGGDAAQRSSTQQVGVRQLTYAEVGTEVRTVAAGLRGLGVRPEQRVLMCCSDGVELFTAILAAMRIGAVAVPVSTMLRGPELAKLVVDSRAPVLICSPEFGEVTRAAVLAAVESGAPDLADVVVTPANVPCDDPDPLAGYPVRTRDWTDLTATGFGFDDGLYATWDESPALWLYTSGTTGTPKAAMHRHADIRTVCETYAAQVLRIRADDVCFSVAKLFFAYGIGNSMFFPLSVGASAVLSPGRPSPAAIAAVVTEHPVTLFYGSPSVFGPLLASDLPDDTFARVRQGVSAGEALPARMVIGMRDRFGVEVLDGIGSTEALHIYLSNRPGEVAPGTSGVAVPGYEVEIRAEDGSVVADGEKGTLYLRADSLCTGYWCRTDVNRRVFEGEWMRTGDTYVRNPDGTYQCLGRTDDVLKVGGIWVTPMEVEERLVLHPSVAEVVVVGVPDDDGLDRTVACVVPAEGAIVDPEALIAWCREGLASFKKPRHVLEIDAVPRTATGKVQRFRIRELAAARLAEVVGVRS</sequence>
<evidence type="ECO:0000259" key="3">
    <source>
        <dbReference type="Pfam" id="PF13193"/>
    </source>
</evidence>
<dbReference type="GO" id="GO:0016874">
    <property type="term" value="F:ligase activity"/>
    <property type="evidence" value="ECO:0007669"/>
    <property type="project" value="UniProtKB-KW"/>
</dbReference>
<dbReference type="InterPro" id="IPR011957">
    <property type="entry name" value="Benz_CoA_lig"/>
</dbReference>
<dbReference type="InterPro" id="IPR000873">
    <property type="entry name" value="AMP-dep_synth/lig_dom"/>
</dbReference>